<reference evidence="1" key="1">
    <citation type="submission" date="2023-07" db="EMBL/GenBank/DDBJ databases">
        <title>draft genome sequence of fig (Ficus carica).</title>
        <authorList>
            <person name="Takahashi T."/>
            <person name="Nishimura K."/>
        </authorList>
    </citation>
    <scope>NUCLEOTIDE SEQUENCE</scope>
</reference>
<gene>
    <name evidence="1" type="ORF">TIFTF001_000397</name>
</gene>
<organism evidence="1 2">
    <name type="scientific">Ficus carica</name>
    <name type="common">Common fig</name>
    <dbReference type="NCBI Taxonomy" id="3494"/>
    <lineage>
        <taxon>Eukaryota</taxon>
        <taxon>Viridiplantae</taxon>
        <taxon>Streptophyta</taxon>
        <taxon>Embryophyta</taxon>
        <taxon>Tracheophyta</taxon>
        <taxon>Spermatophyta</taxon>
        <taxon>Magnoliopsida</taxon>
        <taxon>eudicotyledons</taxon>
        <taxon>Gunneridae</taxon>
        <taxon>Pentapetalae</taxon>
        <taxon>rosids</taxon>
        <taxon>fabids</taxon>
        <taxon>Rosales</taxon>
        <taxon>Moraceae</taxon>
        <taxon>Ficeae</taxon>
        <taxon>Ficus</taxon>
    </lineage>
</organism>
<dbReference type="AlphaFoldDB" id="A0AA87YXB0"/>
<keyword evidence="2" id="KW-1185">Reference proteome</keyword>
<dbReference type="Proteomes" id="UP001187192">
    <property type="component" value="Unassembled WGS sequence"/>
</dbReference>
<comment type="caution">
    <text evidence="1">The sequence shown here is derived from an EMBL/GenBank/DDBJ whole genome shotgun (WGS) entry which is preliminary data.</text>
</comment>
<dbReference type="EMBL" id="BTGU01000001">
    <property type="protein sequence ID" value="GMN24077.1"/>
    <property type="molecule type" value="Genomic_DNA"/>
</dbReference>
<evidence type="ECO:0000313" key="1">
    <source>
        <dbReference type="EMBL" id="GMN24077.1"/>
    </source>
</evidence>
<evidence type="ECO:0000313" key="2">
    <source>
        <dbReference type="Proteomes" id="UP001187192"/>
    </source>
</evidence>
<proteinExistence type="predicted"/>
<protein>
    <submittedName>
        <fullName evidence="1">Uncharacterized protein</fullName>
    </submittedName>
</protein>
<sequence length="96" mass="10802">MISDANVGRGRHYNSLATRSYSANDSIRCCFKLAWRRSTPTLVLSLPFAIGSLRLTTLKCVEIDERQKLFRATTIDSWRSFFGGEVVKMAAVALTR</sequence>
<accession>A0AA87YXB0</accession>
<name>A0AA87YXB0_FICCA</name>